<sequence length="267" mass="29697">MTKLNLIILVSLISLNSFADSTKTNQIVSTPKEKSSWSSSIGVAAITNSKIYQGAKAKSMAIPLITIKKGNFSFEGDKFVYKFLKLGNFTFATNLGYQAKPYKRKDSTILQGMEEKKNGALAYLTTKYKFKSYGVESSIGRVLGQSEQGLQATLEANYNQFYPTFLGGMLSLKYSLGVDYMDSTRALYVYGVKTSEVNIALGRSAYNVGQTLSPVAKFNTVYIFGAERQWMLLNNFSYQLLDSKIVDSPIVEEDQVLGFMTGLIRKF</sequence>
<dbReference type="InterPro" id="IPR010583">
    <property type="entry name" value="MipA"/>
</dbReference>
<comment type="caution">
    <text evidence="7">The sequence shown here is derived from an EMBL/GenBank/DDBJ whole genome shotgun (WGS) entry which is preliminary data.</text>
</comment>
<comment type="subcellular location">
    <subcellularLocation>
        <location evidence="1">Cell outer membrane</location>
    </subcellularLocation>
</comment>
<dbReference type="Pfam" id="PF06629">
    <property type="entry name" value="MipA"/>
    <property type="match status" value="1"/>
</dbReference>
<evidence type="ECO:0008006" key="9">
    <source>
        <dbReference type="Google" id="ProtNLM"/>
    </source>
</evidence>
<evidence type="ECO:0000313" key="7">
    <source>
        <dbReference type="EMBL" id="OUR93499.1"/>
    </source>
</evidence>
<keyword evidence="4" id="KW-0472">Membrane</keyword>
<protein>
    <recommendedName>
        <fullName evidence="9">Outer membrane protein</fullName>
    </recommendedName>
</protein>
<feature type="chain" id="PRO_5011988941" description="Outer membrane protein" evidence="6">
    <location>
        <begin position="20"/>
        <end position="267"/>
    </location>
</feature>
<dbReference type="AlphaFoldDB" id="A0A1Y5F622"/>
<keyword evidence="3 6" id="KW-0732">Signal</keyword>
<evidence type="ECO:0000256" key="3">
    <source>
        <dbReference type="ARBA" id="ARBA00022729"/>
    </source>
</evidence>
<evidence type="ECO:0000256" key="4">
    <source>
        <dbReference type="ARBA" id="ARBA00023136"/>
    </source>
</evidence>
<feature type="signal peptide" evidence="6">
    <location>
        <begin position="1"/>
        <end position="19"/>
    </location>
</feature>
<evidence type="ECO:0000313" key="8">
    <source>
        <dbReference type="Proteomes" id="UP000196531"/>
    </source>
</evidence>
<proteinExistence type="inferred from homology"/>
<dbReference type="PANTHER" id="PTHR38776">
    <property type="entry name" value="MLTA-INTERACTING PROTEIN-RELATED"/>
    <property type="match status" value="1"/>
</dbReference>
<evidence type="ECO:0000256" key="5">
    <source>
        <dbReference type="ARBA" id="ARBA00023237"/>
    </source>
</evidence>
<keyword evidence="5" id="KW-0998">Cell outer membrane</keyword>
<dbReference type="PANTHER" id="PTHR38776:SF1">
    <property type="entry name" value="MLTA-INTERACTING PROTEIN-RELATED"/>
    <property type="match status" value="1"/>
</dbReference>
<accession>A0A1Y5F622</accession>
<evidence type="ECO:0000256" key="2">
    <source>
        <dbReference type="ARBA" id="ARBA00005722"/>
    </source>
</evidence>
<comment type="similarity">
    <text evidence="2">Belongs to the MipA/OmpV family.</text>
</comment>
<evidence type="ECO:0000256" key="6">
    <source>
        <dbReference type="SAM" id="SignalP"/>
    </source>
</evidence>
<name>A0A1Y5F622_9BACT</name>
<evidence type="ECO:0000256" key="1">
    <source>
        <dbReference type="ARBA" id="ARBA00004442"/>
    </source>
</evidence>
<dbReference type="EMBL" id="MAAO01000015">
    <property type="protein sequence ID" value="OUR93499.1"/>
    <property type="molecule type" value="Genomic_DNA"/>
</dbReference>
<reference evidence="8" key="1">
    <citation type="journal article" date="2017" name="Proc. Natl. Acad. Sci. U.S.A.">
        <title>Simulation of Deepwater Horizon oil plume reveals substrate specialization within a complex community of hydrocarbon-degraders.</title>
        <authorList>
            <person name="Hu P."/>
            <person name="Dubinsky E.A."/>
            <person name="Probst A.J."/>
            <person name="Wang J."/>
            <person name="Sieber C.M.K."/>
            <person name="Tom L.M."/>
            <person name="Gardinali P."/>
            <person name="Banfield J.F."/>
            <person name="Atlas R.M."/>
            <person name="Andersen G.L."/>
        </authorList>
    </citation>
    <scope>NUCLEOTIDE SEQUENCE [LARGE SCALE GENOMIC DNA]</scope>
</reference>
<dbReference type="Proteomes" id="UP000196531">
    <property type="component" value="Unassembled WGS sequence"/>
</dbReference>
<organism evidence="7 8">
    <name type="scientific">Halobacteriovorax marinus</name>
    <dbReference type="NCBI Taxonomy" id="97084"/>
    <lineage>
        <taxon>Bacteria</taxon>
        <taxon>Pseudomonadati</taxon>
        <taxon>Bdellovibrionota</taxon>
        <taxon>Bacteriovoracia</taxon>
        <taxon>Bacteriovoracales</taxon>
        <taxon>Halobacteriovoraceae</taxon>
        <taxon>Halobacteriovorax</taxon>
    </lineage>
</organism>
<dbReference type="GO" id="GO:0009279">
    <property type="term" value="C:cell outer membrane"/>
    <property type="evidence" value="ECO:0007669"/>
    <property type="project" value="UniProtKB-SubCell"/>
</dbReference>
<gene>
    <name evidence="7" type="ORF">A9Q84_18680</name>
</gene>